<keyword evidence="2" id="KW-1185">Reference proteome</keyword>
<feature type="non-terminal residue" evidence="1">
    <location>
        <position position="1"/>
    </location>
</feature>
<gene>
    <name evidence="1" type="ORF">FMOSSE_LOCUS16313</name>
</gene>
<sequence>KEKEDLARLISSDEPIVTQNQQWKNWSQDIVFTSKYTTYPKSLDELIFFVKKAVNEKLHIRYATEGHSWSSLSRTNSFLLALKDNLSKITAE</sequence>
<dbReference type="AlphaFoldDB" id="A0A9N9NM26"/>
<dbReference type="InterPro" id="IPR036318">
    <property type="entry name" value="FAD-bd_PCMH-like_sf"/>
</dbReference>
<reference evidence="1" key="1">
    <citation type="submission" date="2021-06" db="EMBL/GenBank/DDBJ databases">
        <authorList>
            <person name="Kallberg Y."/>
            <person name="Tangrot J."/>
            <person name="Rosling A."/>
        </authorList>
    </citation>
    <scope>NUCLEOTIDE SEQUENCE</scope>
    <source>
        <strain evidence="1">87-6 pot B 2015</strain>
    </source>
</reference>
<dbReference type="SUPFAM" id="SSF56176">
    <property type="entry name" value="FAD-binding/transporter-associated domain-like"/>
    <property type="match status" value="1"/>
</dbReference>
<dbReference type="EMBL" id="CAJVPP010022026">
    <property type="protein sequence ID" value="CAG8744158.1"/>
    <property type="molecule type" value="Genomic_DNA"/>
</dbReference>
<dbReference type="InterPro" id="IPR016167">
    <property type="entry name" value="FAD-bd_PCMH_sub1"/>
</dbReference>
<proteinExistence type="predicted"/>
<accession>A0A9N9NM26</accession>
<dbReference type="Proteomes" id="UP000789375">
    <property type="component" value="Unassembled WGS sequence"/>
</dbReference>
<protein>
    <submittedName>
        <fullName evidence="1">15724_t:CDS:1</fullName>
    </submittedName>
</protein>
<evidence type="ECO:0000313" key="2">
    <source>
        <dbReference type="Proteomes" id="UP000789375"/>
    </source>
</evidence>
<comment type="caution">
    <text evidence="1">The sequence shown here is derived from an EMBL/GenBank/DDBJ whole genome shotgun (WGS) entry which is preliminary data.</text>
</comment>
<dbReference type="GO" id="GO:0050660">
    <property type="term" value="F:flavin adenine dinucleotide binding"/>
    <property type="evidence" value="ECO:0007669"/>
    <property type="project" value="InterPro"/>
</dbReference>
<organism evidence="1 2">
    <name type="scientific">Funneliformis mosseae</name>
    <name type="common">Endomycorrhizal fungus</name>
    <name type="synonym">Glomus mosseae</name>
    <dbReference type="NCBI Taxonomy" id="27381"/>
    <lineage>
        <taxon>Eukaryota</taxon>
        <taxon>Fungi</taxon>
        <taxon>Fungi incertae sedis</taxon>
        <taxon>Mucoromycota</taxon>
        <taxon>Glomeromycotina</taxon>
        <taxon>Glomeromycetes</taxon>
        <taxon>Glomerales</taxon>
        <taxon>Glomeraceae</taxon>
        <taxon>Funneliformis</taxon>
    </lineage>
</organism>
<dbReference type="Gene3D" id="3.30.43.10">
    <property type="entry name" value="Uridine Diphospho-n-acetylenolpyruvylglucosamine Reductase, domain 2"/>
    <property type="match status" value="1"/>
</dbReference>
<evidence type="ECO:0000313" key="1">
    <source>
        <dbReference type="EMBL" id="CAG8744158.1"/>
    </source>
</evidence>
<name>A0A9N9NM26_FUNMO</name>